<reference evidence="2 3" key="1">
    <citation type="submission" date="2018-07" db="EMBL/GenBank/DDBJ databases">
        <title>Chitinophaga K2CV101002-2 sp. nov., isolated from a monsoon evergreen broad-leaved forest soil.</title>
        <authorList>
            <person name="Lv Y."/>
        </authorList>
    </citation>
    <scope>NUCLEOTIDE SEQUENCE [LARGE SCALE GENOMIC DNA]</scope>
    <source>
        <strain evidence="2 3">GDMCC 1.1288</strain>
    </source>
</reference>
<evidence type="ECO:0000313" key="3">
    <source>
        <dbReference type="Proteomes" id="UP000260644"/>
    </source>
</evidence>
<dbReference type="RefSeq" id="WP_116977721.1">
    <property type="nucleotide sequence ID" value="NZ_QPMM01000011.1"/>
</dbReference>
<dbReference type="Proteomes" id="UP000260644">
    <property type="component" value="Unassembled WGS sequence"/>
</dbReference>
<dbReference type="Pfam" id="PF13585">
    <property type="entry name" value="CHU_C"/>
    <property type="match status" value="1"/>
</dbReference>
<dbReference type="InterPro" id="IPR013783">
    <property type="entry name" value="Ig-like_fold"/>
</dbReference>
<dbReference type="InterPro" id="IPR036179">
    <property type="entry name" value="Ig-like_dom_sf"/>
</dbReference>
<dbReference type="InterPro" id="IPR026341">
    <property type="entry name" value="T9SS_type_B"/>
</dbReference>
<name>A0A3E1Y5Z6_9BACT</name>
<dbReference type="Gene3D" id="2.60.40.10">
    <property type="entry name" value="Immunoglobulins"/>
    <property type="match status" value="2"/>
</dbReference>
<keyword evidence="3" id="KW-1185">Reference proteome</keyword>
<feature type="domain" description="Ig-like" evidence="1">
    <location>
        <begin position="468"/>
        <end position="559"/>
    </location>
</feature>
<protein>
    <recommendedName>
        <fullName evidence="1">Ig-like domain-containing protein</fullName>
    </recommendedName>
</protein>
<gene>
    <name evidence="2" type="ORF">DVR12_20810</name>
</gene>
<dbReference type="PROSITE" id="PS50835">
    <property type="entry name" value="IG_LIKE"/>
    <property type="match status" value="1"/>
</dbReference>
<dbReference type="NCBIfam" id="TIGR04131">
    <property type="entry name" value="Bac_Flav_CTERM"/>
    <property type="match status" value="1"/>
</dbReference>
<dbReference type="OrthoDB" id="1652165at2"/>
<evidence type="ECO:0000259" key="1">
    <source>
        <dbReference type="PROSITE" id="PS50835"/>
    </source>
</evidence>
<organism evidence="2 3">
    <name type="scientific">Chitinophaga silvatica</name>
    <dbReference type="NCBI Taxonomy" id="2282649"/>
    <lineage>
        <taxon>Bacteria</taxon>
        <taxon>Pseudomonadati</taxon>
        <taxon>Bacteroidota</taxon>
        <taxon>Chitinophagia</taxon>
        <taxon>Chitinophagales</taxon>
        <taxon>Chitinophagaceae</taxon>
        <taxon>Chitinophaga</taxon>
    </lineage>
</organism>
<dbReference type="InterPro" id="IPR035986">
    <property type="entry name" value="PKD_dom_sf"/>
</dbReference>
<dbReference type="EMBL" id="QPMM01000011">
    <property type="protein sequence ID" value="RFS20159.1"/>
    <property type="molecule type" value="Genomic_DNA"/>
</dbReference>
<accession>A0A3E1Y5Z6</accession>
<sequence length="1320" mass="143605">MLRYLCLTVTLLLLTAFGYSQDKLYVVNGDELGVIDIGSYSYSTLTVLPYTFTDLAMTPAGKLYGVYGKDIYEINKSTGVCTLIPLKPNPNYAYGNSLVSDRNGDLFVAGGGYSLFKIEMKTGNVIYIGEMLNIPGGDLCFSDGKLYQVGTGNELLEITMNPARTRILEQRQVGILNVKGSVYSIGTNQYGICYLVSTANELAIIDLEDAATYIINTSINGLRYNVWGIAMEGEGSNDKDIEICGNGIDDDHNGYIDENDIACRIQRGLCNSESKEIFREDFGSGVGFGNPIPGLSSGAYYFSNNVPLVDGQYTIINDPQVTQGADTWKHMTDHSGKPDGRMMVINGSYFPGEFYRKKIDGLCDGMQYSFSVSAASVVGNANCGVGAIPIPSRIRFRIEDGNGVILGQMSERYIPADRSPQGVWKDYGIIFRLPENVHSIQIVLLNDAPGGCGNDFAVDDIIFSSCVPVQSIQINNSDKPYTACLGKDVTFKVDVAGLSIKQPIYSWQKFNATSNQWVDIPSTKKSSLILTNLKPVDEGQYRVMITEGQVGSCERKAVSAPGVLVVESPTPITISPTVKVCNNEPLILEASFPGTNNTATWTSPDGQTINGFKVKITDAAINKHAGEYQLIVKSAAGCLNSTKTTVTVDARSAFDFTLSANKACVEEALDLQANTTAIIDQYEWVTDDATITDQNTSNPKVSWHKGGVHTLTLKATGYCLEKAPVSYNVTIQDKTQFDFKSLVVPGCIGAPIKIEATTSTDIRNYQWQADNGLIVSGQNTATPEIIWSTNGTHTVSLKANGYCVDPGTISHDILIQAKEGYDFSISTMPGCVGQVVKVQASSLGTVQDYQWSVTNGSIINGNNTSAPEIKWNTAGKHSVTLNAAGFCLIQQPVTHDITIQDRASYNFTIEPGPFCVDQLIKLNATSTAKIDAYEWKAINGTIVSGQNTPAPVVAWTTSGNHRILLNPTGFCLQEDPVEQNITIQEPAPVDFNLTSGVICVNQPLQITTNSKGAITGYNWKSDNATIVSGQNSGSPVMSWRTAGLHSISLNATGFCLVNKPVTHQVSVLQANEPGKVSFKNSICPNEPMLVEVKGHSPGTLKWQIDGQPKVEGQDDRFTLTWNKVGTYSLKYSLDGVCGVLDVKLPQPVVVNNLPTVKFGNDTTICRGTEIRIIPSFSNDVRSFSWQNGPFGVTASLQVTEAGKYNVAVQNEWGCKAQDEIVIKTMSCGCEIFFPTAFSPNGDGKNDIFKPVFYCTFRKYKFEVYDRWGNLVFSSLKPGEGWDGMISNRKADIGGYVYSLEYEPYEYPTVVKKVGVFTLIL</sequence>
<dbReference type="SUPFAM" id="SSF101898">
    <property type="entry name" value="NHL repeat"/>
    <property type="match status" value="1"/>
</dbReference>
<evidence type="ECO:0000313" key="2">
    <source>
        <dbReference type="EMBL" id="RFS20159.1"/>
    </source>
</evidence>
<dbReference type="InterPro" id="IPR018247">
    <property type="entry name" value="EF_Hand_1_Ca_BS"/>
</dbReference>
<dbReference type="SUPFAM" id="SSF49299">
    <property type="entry name" value="PKD domain"/>
    <property type="match status" value="3"/>
</dbReference>
<dbReference type="PROSITE" id="PS00018">
    <property type="entry name" value="EF_HAND_1"/>
    <property type="match status" value="1"/>
</dbReference>
<dbReference type="InterPro" id="IPR007110">
    <property type="entry name" value="Ig-like_dom"/>
</dbReference>
<dbReference type="SUPFAM" id="SSF48726">
    <property type="entry name" value="Immunoglobulin"/>
    <property type="match status" value="1"/>
</dbReference>
<proteinExistence type="predicted"/>
<comment type="caution">
    <text evidence="2">The sequence shown here is derived from an EMBL/GenBank/DDBJ whole genome shotgun (WGS) entry which is preliminary data.</text>
</comment>